<proteinExistence type="predicted"/>
<keyword evidence="3" id="KW-1185">Reference proteome</keyword>
<feature type="region of interest" description="Disordered" evidence="1">
    <location>
        <begin position="163"/>
        <end position="186"/>
    </location>
</feature>
<feature type="region of interest" description="Disordered" evidence="1">
    <location>
        <begin position="1"/>
        <end position="64"/>
    </location>
</feature>
<reference evidence="3" key="1">
    <citation type="journal article" date="2019" name="Int. J. Syst. Evol. Microbiol.">
        <title>The Global Catalogue of Microorganisms (GCM) 10K type strain sequencing project: providing services to taxonomists for standard genome sequencing and annotation.</title>
        <authorList>
            <consortium name="The Broad Institute Genomics Platform"/>
            <consortium name="The Broad Institute Genome Sequencing Center for Infectious Disease"/>
            <person name="Wu L."/>
            <person name="Ma J."/>
        </authorList>
    </citation>
    <scope>NUCLEOTIDE SEQUENCE [LARGE SCALE GENOMIC DNA]</scope>
    <source>
        <strain evidence="3">JCM 9687</strain>
    </source>
</reference>
<evidence type="ECO:0000313" key="2">
    <source>
        <dbReference type="EMBL" id="GAA3358903.1"/>
    </source>
</evidence>
<name>A0ABP6RRV6_9PSEU</name>
<gene>
    <name evidence="2" type="ORF">GCM10020366_32790</name>
</gene>
<organism evidence="2 3">
    <name type="scientific">Saccharopolyspora gregorii</name>
    <dbReference type="NCBI Taxonomy" id="33914"/>
    <lineage>
        <taxon>Bacteria</taxon>
        <taxon>Bacillati</taxon>
        <taxon>Actinomycetota</taxon>
        <taxon>Actinomycetes</taxon>
        <taxon>Pseudonocardiales</taxon>
        <taxon>Pseudonocardiaceae</taxon>
        <taxon>Saccharopolyspora</taxon>
    </lineage>
</organism>
<accession>A0ABP6RRV6</accession>
<dbReference type="Proteomes" id="UP001500483">
    <property type="component" value="Unassembled WGS sequence"/>
</dbReference>
<evidence type="ECO:0000256" key="1">
    <source>
        <dbReference type="SAM" id="MobiDB-lite"/>
    </source>
</evidence>
<comment type="caution">
    <text evidence="2">The sequence shown here is derived from an EMBL/GenBank/DDBJ whole genome shotgun (WGS) entry which is preliminary data.</text>
</comment>
<feature type="compositionally biased region" description="Basic and acidic residues" evidence="1">
    <location>
        <begin position="1"/>
        <end position="11"/>
    </location>
</feature>
<evidence type="ECO:0000313" key="3">
    <source>
        <dbReference type="Proteomes" id="UP001500483"/>
    </source>
</evidence>
<dbReference type="EMBL" id="BAAAYK010000038">
    <property type="protein sequence ID" value="GAA3358903.1"/>
    <property type="molecule type" value="Genomic_DNA"/>
</dbReference>
<protein>
    <submittedName>
        <fullName evidence="2">Uncharacterized protein</fullName>
    </submittedName>
</protein>
<sequence length="277" mass="30695">MSDERPCDLRTRPRSLAPRPRPAAPPREQHRPPNWGRGHGPPATRSSTARARHHTGPRNRGTTLPRIDAVAREFLRYLYAEDHFRPEVAAFLHSPHARTLTPPPDHTELAEALDSLRHHQLVATGREHTDGLPHRAGLTGTGLICVSEHDGDLPAWRRTRTTTVLTAPPPPPHVISPRPAAEPTTVPTDSLHGIARVARVCLLALPTVHARYGEHDRVQHTARQLFDATRSPHPDPRRIRSLTTELRTHLSTGTIANTLGVVLLDSLDEAIREAQLP</sequence>